<dbReference type="AlphaFoldDB" id="A0A7C8KMC5"/>
<proteinExistence type="predicted"/>
<gene>
    <name evidence="1" type="ORF">F9U64_20990</name>
</gene>
<organism evidence="1 2">
    <name type="scientific">Gracilibacillus oryzae</name>
    <dbReference type="NCBI Taxonomy" id="1672701"/>
    <lineage>
        <taxon>Bacteria</taxon>
        <taxon>Bacillati</taxon>
        <taxon>Bacillota</taxon>
        <taxon>Bacilli</taxon>
        <taxon>Bacillales</taxon>
        <taxon>Bacillaceae</taxon>
        <taxon>Gracilibacillus</taxon>
    </lineage>
</organism>
<evidence type="ECO:0008006" key="3">
    <source>
        <dbReference type="Google" id="ProtNLM"/>
    </source>
</evidence>
<sequence>MTRKKIIIMALILILVATFSIGWSAVRAKMYDFNLTEASELTENHSYEMMTPTKVPFKEMKVTDLNVAEDKQTAVISLINADKNMLDIQITKTKPEYPADKKETVKIGNNISGEFIPDDTGRRILTWQKDELYYEIIYYYKLTPSEVSETQLIKMAASFN</sequence>
<evidence type="ECO:0000313" key="1">
    <source>
        <dbReference type="EMBL" id="KAB8126011.1"/>
    </source>
</evidence>
<keyword evidence="2" id="KW-1185">Reference proteome</keyword>
<dbReference type="Proteomes" id="UP000480246">
    <property type="component" value="Unassembled WGS sequence"/>
</dbReference>
<dbReference type="RefSeq" id="WP_153406833.1">
    <property type="nucleotide sequence ID" value="NZ_ML762454.1"/>
</dbReference>
<dbReference type="OrthoDB" id="2883152at2"/>
<protein>
    <recommendedName>
        <fullName evidence="3">DUF4367 domain-containing protein</fullName>
    </recommendedName>
</protein>
<dbReference type="EMBL" id="WEID01000119">
    <property type="protein sequence ID" value="KAB8126011.1"/>
    <property type="molecule type" value="Genomic_DNA"/>
</dbReference>
<comment type="caution">
    <text evidence="1">The sequence shown here is derived from an EMBL/GenBank/DDBJ whole genome shotgun (WGS) entry which is preliminary data.</text>
</comment>
<reference evidence="1 2" key="1">
    <citation type="submission" date="2019-10" db="EMBL/GenBank/DDBJ databases">
        <title>Gracilibacillus sp. nov. isolated from rice seeds.</title>
        <authorList>
            <person name="He S."/>
        </authorList>
    </citation>
    <scope>NUCLEOTIDE SEQUENCE [LARGE SCALE GENOMIC DNA]</scope>
    <source>
        <strain evidence="1 2">TD8</strain>
    </source>
</reference>
<accession>A0A7C8KMC5</accession>
<evidence type="ECO:0000313" key="2">
    <source>
        <dbReference type="Proteomes" id="UP000480246"/>
    </source>
</evidence>
<name>A0A7C8KMC5_9BACI</name>